<dbReference type="Proteomes" id="UP001150879">
    <property type="component" value="Unassembled WGS sequence"/>
</dbReference>
<proteinExistence type="inferred from homology"/>
<dbReference type="GO" id="GO:0016705">
    <property type="term" value="F:oxidoreductase activity, acting on paired donors, with incorporation or reduction of molecular oxygen"/>
    <property type="evidence" value="ECO:0007669"/>
    <property type="project" value="InterPro"/>
</dbReference>
<dbReference type="SUPFAM" id="SSF48264">
    <property type="entry name" value="Cytochrome P450"/>
    <property type="match status" value="1"/>
</dbReference>
<dbReference type="PANTHER" id="PTHR46206:SF6">
    <property type="entry name" value="CYTOCHROME P450 MONOOXYGENASE AN1598-RELATED"/>
    <property type="match status" value="1"/>
</dbReference>
<dbReference type="InterPro" id="IPR017972">
    <property type="entry name" value="Cyt_P450_CS"/>
</dbReference>
<evidence type="ECO:0008006" key="11">
    <source>
        <dbReference type="Google" id="ProtNLM"/>
    </source>
</evidence>
<evidence type="ECO:0000313" key="10">
    <source>
        <dbReference type="Proteomes" id="UP001150879"/>
    </source>
</evidence>
<accession>A0A9W9M632</accession>
<evidence type="ECO:0000256" key="2">
    <source>
        <dbReference type="ARBA" id="ARBA00010617"/>
    </source>
</evidence>
<comment type="similarity">
    <text evidence="2 8">Belongs to the cytochrome P450 family.</text>
</comment>
<dbReference type="Pfam" id="PF00067">
    <property type="entry name" value="p450"/>
    <property type="match status" value="1"/>
</dbReference>
<organism evidence="9 10">
    <name type="scientific">Penicillium cf. griseofulvum</name>
    <dbReference type="NCBI Taxonomy" id="2972120"/>
    <lineage>
        <taxon>Eukaryota</taxon>
        <taxon>Fungi</taxon>
        <taxon>Dikarya</taxon>
        <taxon>Ascomycota</taxon>
        <taxon>Pezizomycotina</taxon>
        <taxon>Eurotiomycetes</taxon>
        <taxon>Eurotiomycetidae</taxon>
        <taxon>Eurotiales</taxon>
        <taxon>Aspergillaceae</taxon>
        <taxon>Penicillium</taxon>
    </lineage>
</organism>
<evidence type="ECO:0000256" key="1">
    <source>
        <dbReference type="ARBA" id="ARBA00001971"/>
    </source>
</evidence>
<dbReference type="GO" id="GO:0004497">
    <property type="term" value="F:monooxygenase activity"/>
    <property type="evidence" value="ECO:0007669"/>
    <property type="project" value="UniProtKB-KW"/>
</dbReference>
<keyword evidence="10" id="KW-1185">Reference proteome</keyword>
<keyword evidence="6 8" id="KW-0503">Monooxygenase</keyword>
<evidence type="ECO:0000256" key="5">
    <source>
        <dbReference type="ARBA" id="ARBA00023004"/>
    </source>
</evidence>
<dbReference type="CDD" id="cd11041">
    <property type="entry name" value="CYP503A1-like"/>
    <property type="match status" value="1"/>
</dbReference>
<dbReference type="PROSITE" id="PS00086">
    <property type="entry name" value="CYTOCHROME_P450"/>
    <property type="match status" value="1"/>
</dbReference>
<comment type="cofactor">
    <cofactor evidence="1 7">
        <name>heme</name>
        <dbReference type="ChEBI" id="CHEBI:30413"/>
    </cofactor>
</comment>
<keyword evidence="5 7" id="KW-0408">Iron</keyword>
<feature type="binding site" description="axial binding residue" evidence="7">
    <location>
        <position position="366"/>
    </location>
    <ligand>
        <name>heme</name>
        <dbReference type="ChEBI" id="CHEBI:30413"/>
    </ligand>
    <ligandPart>
        <name>Fe</name>
        <dbReference type="ChEBI" id="CHEBI:18248"/>
    </ligandPart>
</feature>
<dbReference type="AlphaFoldDB" id="A0A9W9M632"/>
<dbReference type="PRINTS" id="PR00465">
    <property type="entry name" value="EP450IV"/>
</dbReference>
<keyword evidence="7 8" id="KW-0349">Heme</keyword>
<gene>
    <name evidence="9" type="ORF">N7472_009103</name>
</gene>
<evidence type="ECO:0000256" key="8">
    <source>
        <dbReference type="RuleBase" id="RU000461"/>
    </source>
</evidence>
<dbReference type="GO" id="GO:0020037">
    <property type="term" value="F:heme binding"/>
    <property type="evidence" value="ECO:0007669"/>
    <property type="project" value="InterPro"/>
</dbReference>
<evidence type="ECO:0000256" key="3">
    <source>
        <dbReference type="ARBA" id="ARBA00022723"/>
    </source>
</evidence>
<sequence length="421" mass="47529">MHPTVILPVSLIDEIKGLPESTISLRQHHYTIFLGRYTGFGEPCDELDVAIRSDLTRHLEQNLENFQEEVVYAYDKYVGECPDWTPKPLYDTVLGIVCLLSSRVFVGLPLSRDEDWIRVSTQYAMDAGHEAHSLSAYPPILRPLMAPFILKRMKQHRAIARRMLQPVLDRILKVPTADTESDMQNGDLMRYILRHYTSEPSMELLARDQLAASFVAMHTTTICITQALFDLASRPEYIPPLREELEGVLGKDGAQDGHMHKDSMVKLRMMDSFVRESQRMNPPGLVNMLRKVMSRDGLKLSTGQTIPQGSVVGFSAHAITRSYPNADEFDGFRFAKLREQPGQSTMHQLANTSPNHISFGHGSHACPGRFFAASEIKVILGYLLQNYDIRLLDGAIRPDNVHVGATVSPSQESILFRKRQD</sequence>
<dbReference type="PANTHER" id="PTHR46206">
    <property type="entry name" value="CYTOCHROME P450"/>
    <property type="match status" value="1"/>
</dbReference>
<reference evidence="9" key="2">
    <citation type="journal article" date="2023" name="IMA Fungus">
        <title>Comparative genomic study of the Penicillium genus elucidates a diverse pangenome and 15 lateral gene transfer events.</title>
        <authorList>
            <person name="Petersen C."/>
            <person name="Sorensen T."/>
            <person name="Nielsen M.R."/>
            <person name="Sondergaard T.E."/>
            <person name="Sorensen J.L."/>
            <person name="Fitzpatrick D.A."/>
            <person name="Frisvad J.C."/>
            <person name="Nielsen K.L."/>
        </authorList>
    </citation>
    <scope>NUCLEOTIDE SEQUENCE</scope>
    <source>
        <strain evidence="9">IBT 16849</strain>
    </source>
</reference>
<dbReference type="Gene3D" id="1.10.630.10">
    <property type="entry name" value="Cytochrome P450"/>
    <property type="match status" value="1"/>
</dbReference>
<dbReference type="InterPro" id="IPR002403">
    <property type="entry name" value="Cyt_P450_E_grp-IV"/>
</dbReference>
<protein>
    <recommendedName>
        <fullName evidence="11">Cytochrome P450</fullName>
    </recommendedName>
</protein>
<keyword evidence="3 7" id="KW-0479">Metal-binding</keyword>
<evidence type="ECO:0000256" key="6">
    <source>
        <dbReference type="ARBA" id="ARBA00023033"/>
    </source>
</evidence>
<dbReference type="InterPro" id="IPR001128">
    <property type="entry name" value="Cyt_P450"/>
</dbReference>
<dbReference type="InterPro" id="IPR036396">
    <property type="entry name" value="Cyt_P450_sf"/>
</dbReference>
<dbReference type="OrthoDB" id="1844152at2759"/>
<comment type="caution">
    <text evidence="9">The sequence shown here is derived from an EMBL/GenBank/DDBJ whole genome shotgun (WGS) entry which is preliminary data.</text>
</comment>
<evidence type="ECO:0000313" key="9">
    <source>
        <dbReference type="EMBL" id="KAJ5190089.1"/>
    </source>
</evidence>
<dbReference type="EMBL" id="JAPQKP010000005">
    <property type="protein sequence ID" value="KAJ5190089.1"/>
    <property type="molecule type" value="Genomic_DNA"/>
</dbReference>
<evidence type="ECO:0000256" key="4">
    <source>
        <dbReference type="ARBA" id="ARBA00023002"/>
    </source>
</evidence>
<dbReference type="GO" id="GO:0043386">
    <property type="term" value="P:mycotoxin biosynthetic process"/>
    <property type="evidence" value="ECO:0007669"/>
    <property type="project" value="UniProtKB-ARBA"/>
</dbReference>
<dbReference type="GO" id="GO:0005506">
    <property type="term" value="F:iron ion binding"/>
    <property type="evidence" value="ECO:0007669"/>
    <property type="project" value="InterPro"/>
</dbReference>
<keyword evidence="4 8" id="KW-0560">Oxidoreductase</keyword>
<reference evidence="9" key="1">
    <citation type="submission" date="2022-11" db="EMBL/GenBank/DDBJ databases">
        <authorList>
            <person name="Petersen C."/>
        </authorList>
    </citation>
    <scope>NUCLEOTIDE SEQUENCE</scope>
    <source>
        <strain evidence="9">IBT 16849</strain>
    </source>
</reference>
<evidence type="ECO:0000256" key="7">
    <source>
        <dbReference type="PIRSR" id="PIRSR602403-1"/>
    </source>
</evidence>
<name>A0A9W9M632_9EURO</name>